<organism evidence="1 2">
    <name type="scientific">Chitinophaga niastensis</name>
    <dbReference type="NCBI Taxonomy" id="536980"/>
    <lineage>
        <taxon>Bacteria</taxon>
        <taxon>Pseudomonadati</taxon>
        <taxon>Bacteroidota</taxon>
        <taxon>Chitinophagia</taxon>
        <taxon>Chitinophagales</taxon>
        <taxon>Chitinophagaceae</taxon>
        <taxon>Chitinophaga</taxon>
    </lineage>
</organism>
<dbReference type="AlphaFoldDB" id="A0A2P8HD51"/>
<accession>A0A2P8HD51</accession>
<keyword evidence="2" id="KW-1185">Reference proteome</keyword>
<name>A0A2P8HD51_CHINA</name>
<dbReference type="EMBL" id="PYAW01000006">
    <property type="protein sequence ID" value="PSL44164.1"/>
    <property type="molecule type" value="Genomic_DNA"/>
</dbReference>
<reference evidence="1 2" key="1">
    <citation type="submission" date="2018-03" db="EMBL/GenBank/DDBJ databases">
        <title>Genomic Encyclopedia of Archaeal and Bacterial Type Strains, Phase II (KMG-II): from individual species to whole genera.</title>
        <authorList>
            <person name="Goeker M."/>
        </authorList>
    </citation>
    <scope>NUCLEOTIDE SEQUENCE [LARGE SCALE GENOMIC DNA]</scope>
    <source>
        <strain evidence="1 2">DSM 24859</strain>
    </source>
</reference>
<proteinExistence type="predicted"/>
<evidence type="ECO:0000313" key="2">
    <source>
        <dbReference type="Proteomes" id="UP000240971"/>
    </source>
</evidence>
<comment type="caution">
    <text evidence="1">The sequence shown here is derived from an EMBL/GenBank/DDBJ whole genome shotgun (WGS) entry which is preliminary data.</text>
</comment>
<evidence type="ECO:0000313" key="1">
    <source>
        <dbReference type="EMBL" id="PSL44164.1"/>
    </source>
</evidence>
<protein>
    <submittedName>
        <fullName evidence="1">Uncharacterized protein</fullName>
    </submittedName>
</protein>
<gene>
    <name evidence="1" type="ORF">CLV51_10629</name>
</gene>
<dbReference type="Proteomes" id="UP000240971">
    <property type="component" value="Unassembled WGS sequence"/>
</dbReference>
<sequence length="62" mass="7060">MLFCLKYVEEEMYANWGSIGYLDSIPSFPFCLNALFKAAMLFLLKSINRKSGAFKVSISVKK</sequence>